<organism evidence="2 3">
    <name type="scientific">Portunus trituberculatus</name>
    <name type="common">Swimming crab</name>
    <name type="synonym">Neptunus trituberculatus</name>
    <dbReference type="NCBI Taxonomy" id="210409"/>
    <lineage>
        <taxon>Eukaryota</taxon>
        <taxon>Metazoa</taxon>
        <taxon>Ecdysozoa</taxon>
        <taxon>Arthropoda</taxon>
        <taxon>Crustacea</taxon>
        <taxon>Multicrustacea</taxon>
        <taxon>Malacostraca</taxon>
        <taxon>Eumalacostraca</taxon>
        <taxon>Eucarida</taxon>
        <taxon>Decapoda</taxon>
        <taxon>Pleocyemata</taxon>
        <taxon>Brachyura</taxon>
        <taxon>Eubrachyura</taxon>
        <taxon>Portunoidea</taxon>
        <taxon>Portunidae</taxon>
        <taxon>Portuninae</taxon>
        <taxon>Portunus</taxon>
    </lineage>
</organism>
<evidence type="ECO:0000313" key="3">
    <source>
        <dbReference type="Proteomes" id="UP000324222"/>
    </source>
</evidence>
<dbReference type="Proteomes" id="UP000324222">
    <property type="component" value="Unassembled WGS sequence"/>
</dbReference>
<comment type="caution">
    <text evidence="2">The sequence shown here is derived from an EMBL/GenBank/DDBJ whole genome shotgun (WGS) entry which is preliminary data.</text>
</comment>
<reference evidence="2 3" key="1">
    <citation type="submission" date="2019-05" db="EMBL/GenBank/DDBJ databases">
        <title>Another draft genome of Portunus trituberculatus and its Hox gene families provides insights of decapod evolution.</title>
        <authorList>
            <person name="Jeong J.-H."/>
            <person name="Song I."/>
            <person name="Kim S."/>
            <person name="Choi T."/>
            <person name="Kim D."/>
            <person name="Ryu S."/>
            <person name="Kim W."/>
        </authorList>
    </citation>
    <scope>NUCLEOTIDE SEQUENCE [LARGE SCALE GENOMIC DNA]</scope>
    <source>
        <tissue evidence="2">Muscle</tissue>
    </source>
</reference>
<evidence type="ECO:0000313" key="2">
    <source>
        <dbReference type="EMBL" id="MPC11448.1"/>
    </source>
</evidence>
<protein>
    <submittedName>
        <fullName evidence="2">Uncharacterized protein</fullName>
    </submittedName>
</protein>
<feature type="compositionally biased region" description="Basic residues" evidence="1">
    <location>
        <begin position="99"/>
        <end position="120"/>
    </location>
</feature>
<dbReference type="AlphaFoldDB" id="A0A5B7CQQ3"/>
<name>A0A5B7CQQ3_PORTR</name>
<accession>A0A5B7CQQ3</accession>
<sequence length="120" mass="13915">MLLLPLPQYAIQVVTFAVSHEEAAHVVFCLIPHDLGNGLEVFAEIPHRWGKKRSGHNFVWLTWRLRAMTSFSMCRSSCWPGVGAPGGPGGPEEIMAIKSCKRRRRRKRRRRGRKRRKRRK</sequence>
<feature type="region of interest" description="Disordered" evidence="1">
    <location>
        <begin position="83"/>
        <end position="120"/>
    </location>
</feature>
<evidence type="ECO:0000256" key="1">
    <source>
        <dbReference type="SAM" id="MobiDB-lite"/>
    </source>
</evidence>
<gene>
    <name evidence="2" type="ORF">E2C01_004114</name>
</gene>
<dbReference type="EMBL" id="VSRR010000163">
    <property type="protein sequence ID" value="MPC11448.1"/>
    <property type="molecule type" value="Genomic_DNA"/>
</dbReference>
<proteinExistence type="predicted"/>
<keyword evidence="3" id="KW-1185">Reference proteome</keyword>